<comment type="caution">
    <text evidence="3">The sequence shown here is derived from an EMBL/GenBank/DDBJ whole genome shotgun (WGS) entry which is preliminary data.</text>
</comment>
<evidence type="ECO:0000256" key="1">
    <source>
        <dbReference type="SAM" id="SignalP"/>
    </source>
</evidence>
<dbReference type="InterPro" id="IPR036880">
    <property type="entry name" value="Kunitz_BPTI_sf"/>
</dbReference>
<reference evidence="3 4" key="1">
    <citation type="submission" date="2024-10" db="EMBL/GenBank/DDBJ databases">
        <authorList>
            <person name="Kim D."/>
        </authorList>
    </citation>
    <scope>NUCLEOTIDE SEQUENCE [LARGE SCALE GENOMIC DNA]</scope>
    <source>
        <strain evidence="3">BH-2024</strain>
    </source>
</reference>
<dbReference type="InterPro" id="IPR002223">
    <property type="entry name" value="Kunitz_BPTI"/>
</dbReference>
<gene>
    <name evidence="3" type="ORF">niasHT_021644</name>
</gene>
<sequence length="79" mass="8760">MHSFKLFASLFLVLCVVSLVVCQKPADACNPLIDHGTGTLALTRWGWNARDCVEFIYRGQGGNTNNFPSKELCEQVCKP</sequence>
<dbReference type="AlphaFoldDB" id="A0ABD2JT44"/>
<dbReference type="Proteomes" id="UP001620626">
    <property type="component" value="Unassembled WGS sequence"/>
</dbReference>
<feature type="signal peptide" evidence="1">
    <location>
        <begin position="1"/>
        <end position="22"/>
    </location>
</feature>
<dbReference type="Pfam" id="PF00014">
    <property type="entry name" value="Kunitz_BPTI"/>
    <property type="match status" value="1"/>
</dbReference>
<dbReference type="SUPFAM" id="SSF57362">
    <property type="entry name" value="BPTI-like"/>
    <property type="match status" value="1"/>
</dbReference>
<dbReference type="Gene3D" id="4.10.410.10">
    <property type="entry name" value="Pancreatic trypsin inhibitor Kunitz domain"/>
    <property type="match status" value="1"/>
</dbReference>
<name>A0ABD2JT44_9BILA</name>
<dbReference type="SMART" id="SM00131">
    <property type="entry name" value="KU"/>
    <property type="match status" value="1"/>
</dbReference>
<dbReference type="CDD" id="cd22593">
    <property type="entry name" value="Kunitz_conkunitzin"/>
    <property type="match status" value="1"/>
</dbReference>
<dbReference type="EMBL" id="JBICBT010000908">
    <property type="protein sequence ID" value="KAL3093815.1"/>
    <property type="molecule type" value="Genomic_DNA"/>
</dbReference>
<feature type="domain" description="BPTI/Kunitz inhibitor" evidence="2">
    <location>
        <begin position="29"/>
        <end position="77"/>
    </location>
</feature>
<evidence type="ECO:0000313" key="3">
    <source>
        <dbReference type="EMBL" id="KAL3093815.1"/>
    </source>
</evidence>
<accession>A0ABD2JT44</accession>
<proteinExistence type="predicted"/>
<feature type="chain" id="PRO_5044859681" description="BPTI/Kunitz inhibitor domain-containing protein" evidence="1">
    <location>
        <begin position="23"/>
        <end position="79"/>
    </location>
</feature>
<dbReference type="PROSITE" id="PS50279">
    <property type="entry name" value="BPTI_KUNITZ_2"/>
    <property type="match status" value="1"/>
</dbReference>
<organism evidence="3 4">
    <name type="scientific">Heterodera trifolii</name>
    <dbReference type="NCBI Taxonomy" id="157864"/>
    <lineage>
        <taxon>Eukaryota</taxon>
        <taxon>Metazoa</taxon>
        <taxon>Ecdysozoa</taxon>
        <taxon>Nematoda</taxon>
        <taxon>Chromadorea</taxon>
        <taxon>Rhabditida</taxon>
        <taxon>Tylenchina</taxon>
        <taxon>Tylenchomorpha</taxon>
        <taxon>Tylenchoidea</taxon>
        <taxon>Heteroderidae</taxon>
        <taxon>Heteroderinae</taxon>
        <taxon>Heterodera</taxon>
    </lineage>
</organism>
<evidence type="ECO:0000259" key="2">
    <source>
        <dbReference type="PROSITE" id="PS50279"/>
    </source>
</evidence>
<protein>
    <recommendedName>
        <fullName evidence="2">BPTI/Kunitz inhibitor domain-containing protein</fullName>
    </recommendedName>
</protein>
<evidence type="ECO:0000313" key="4">
    <source>
        <dbReference type="Proteomes" id="UP001620626"/>
    </source>
</evidence>
<keyword evidence="4" id="KW-1185">Reference proteome</keyword>
<keyword evidence="1" id="KW-0732">Signal</keyword>